<dbReference type="EMBL" id="CP071090">
    <property type="protein sequence ID" value="QSQ26845.1"/>
    <property type="molecule type" value="Genomic_DNA"/>
</dbReference>
<reference evidence="2 3" key="1">
    <citation type="submission" date="2021-02" db="EMBL/GenBank/DDBJ databases">
        <title>De Novo genome assembly of isolated myxobacteria.</title>
        <authorList>
            <person name="Stevens D.C."/>
        </authorList>
    </citation>
    <scope>NUCLEOTIDE SEQUENCE [LARGE SCALE GENOMIC DNA]</scope>
    <source>
        <strain evidence="3">SCPEA02</strain>
    </source>
</reference>
<gene>
    <name evidence="2" type="ORF">JY651_18855</name>
</gene>
<name>A0ABX7P8N3_9BACT</name>
<feature type="compositionally biased region" description="Polar residues" evidence="1">
    <location>
        <begin position="337"/>
        <end position="346"/>
    </location>
</feature>
<organism evidence="2 3">
    <name type="scientific">Pyxidicoccus parkwayensis</name>
    <dbReference type="NCBI Taxonomy" id="2813578"/>
    <lineage>
        <taxon>Bacteria</taxon>
        <taxon>Pseudomonadati</taxon>
        <taxon>Myxococcota</taxon>
        <taxon>Myxococcia</taxon>
        <taxon>Myxococcales</taxon>
        <taxon>Cystobacterineae</taxon>
        <taxon>Myxococcaceae</taxon>
        <taxon>Pyxidicoccus</taxon>
    </lineage>
</organism>
<feature type="region of interest" description="Disordered" evidence="1">
    <location>
        <begin position="388"/>
        <end position="427"/>
    </location>
</feature>
<feature type="compositionally biased region" description="Polar residues" evidence="1">
    <location>
        <begin position="508"/>
        <end position="535"/>
    </location>
</feature>
<sequence>MSSDPNESLADAETLIHAIGETDKPVAFLVGSPLSMADIDKGPGVPGVKTMIQLAQERVGPRLREKFTATIAGGTDSQRYQHAMAFLRDSYSQRAVNEVVRKAVLQARIPTPSPSTASDSDLDADIDGWYLPAATRDLGRIVVDEPGKFGPILTTNFDPLLEVAVKRANGDYIRTVLHADGDLNNTTGDPRARRLIHLHGYWTQSDTLHTPQQIAASRPQLLASIQQILRDYAVVVVGCGGWDDIFTRALAQLSDNTKADIDILWAFFEPDGVVVNAKYQNFLSGLSSALSRGRFRKYGGVDCHKFFGALLEDRRRRTPAIAVSRTEPVGLTPPVPSATTRKTNQPLPAPTPEAVRALSSPAAPISVEPIAAPKTTHLETPRVAAPNASVPSAALPPSAGTASPHLATPVREEAPVAPRPVPVPRRTTSRLPLLGFAAVLIAVGFAVTNGTLATKSQPQPAVAIPIGSPQGPASSDNGADRSPLRVRVPKNLYPGTSSNPTSPPAWDPNSTSQPTPAGSGSANTEPLRSQHQVSPLTRGATGFRVSQMPVGTFGFIPLDSVILLQSASVEETPMPGAYEVHKTSTGSTFLLGYAHPATVKAINAGVRVNAVLSPAALGVRTQLVSVPFNRISNAELRLDADKSKVLLLQLAGSSL</sequence>
<evidence type="ECO:0000313" key="2">
    <source>
        <dbReference type="EMBL" id="QSQ26845.1"/>
    </source>
</evidence>
<protein>
    <submittedName>
        <fullName evidence="2">SIR2 family protein</fullName>
    </submittedName>
</protein>
<feature type="compositionally biased region" description="Low complexity" evidence="1">
    <location>
        <begin position="388"/>
        <end position="399"/>
    </location>
</feature>
<feature type="region of interest" description="Disordered" evidence="1">
    <location>
        <begin position="463"/>
        <end position="535"/>
    </location>
</feature>
<evidence type="ECO:0000256" key="1">
    <source>
        <dbReference type="SAM" id="MobiDB-lite"/>
    </source>
</evidence>
<dbReference type="Pfam" id="PF13289">
    <property type="entry name" value="SIR2_2"/>
    <property type="match status" value="1"/>
</dbReference>
<proteinExistence type="predicted"/>
<feature type="region of interest" description="Disordered" evidence="1">
    <location>
        <begin position="321"/>
        <end position="360"/>
    </location>
</feature>
<dbReference type="Proteomes" id="UP000662747">
    <property type="component" value="Chromosome"/>
</dbReference>
<evidence type="ECO:0000313" key="3">
    <source>
        <dbReference type="Proteomes" id="UP000662747"/>
    </source>
</evidence>
<accession>A0ABX7P8N3</accession>
<keyword evidence="3" id="KW-1185">Reference proteome</keyword>